<evidence type="ECO:0000256" key="1">
    <source>
        <dbReference type="SAM" id="MobiDB-lite"/>
    </source>
</evidence>
<evidence type="ECO:0000313" key="3">
    <source>
        <dbReference type="Proteomes" id="UP000717696"/>
    </source>
</evidence>
<keyword evidence="3" id="KW-1185">Reference proteome</keyword>
<reference evidence="2" key="1">
    <citation type="journal article" date="2021" name="Nat. Commun.">
        <title>Genetic determinants of endophytism in the Arabidopsis root mycobiome.</title>
        <authorList>
            <person name="Mesny F."/>
            <person name="Miyauchi S."/>
            <person name="Thiergart T."/>
            <person name="Pickel B."/>
            <person name="Atanasova L."/>
            <person name="Karlsson M."/>
            <person name="Huettel B."/>
            <person name="Barry K.W."/>
            <person name="Haridas S."/>
            <person name="Chen C."/>
            <person name="Bauer D."/>
            <person name="Andreopoulos W."/>
            <person name="Pangilinan J."/>
            <person name="LaButti K."/>
            <person name="Riley R."/>
            <person name="Lipzen A."/>
            <person name="Clum A."/>
            <person name="Drula E."/>
            <person name="Henrissat B."/>
            <person name="Kohler A."/>
            <person name="Grigoriev I.V."/>
            <person name="Martin F.M."/>
            <person name="Hacquard S."/>
        </authorList>
    </citation>
    <scope>NUCLEOTIDE SEQUENCE</scope>
    <source>
        <strain evidence="2">MPI-CAGE-AT-0021</strain>
    </source>
</reference>
<feature type="compositionally biased region" description="Basic and acidic residues" evidence="1">
    <location>
        <begin position="83"/>
        <end position="99"/>
    </location>
</feature>
<name>A0A9P9J3G5_9HYPO</name>
<protein>
    <submittedName>
        <fullName evidence="2">Uncharacterized protein</fullName>
    </submittedName>
</protein>
<dbReference type="AlphaFoldDB" id="A0A9P9J3G5"/>
<feature type="region of interest" description="Disordered" evidence="1">
    <location>
        <begin position="1"/>
        <end position="29"/>
    </location>
</feature>
<evidence type="ECO:0000313" key="2">
    <source>
        <dbReference type="EMBL" id="KAH7139909.1"/>
    </source>
</evidence>
<dbReference type="OrthoDB" id="5429569at2759"/>
<sequence>MEAGSMVESFYGGRGISGSGDRGSSSSCRGGCGCSGRSVGVAATLSTPVLLASGAAAVVVLYAGYHLLETPSSSEQSPNNPTHESKDEDHPFGDREPKIPKKKMKQILEIYGKKIRKKLKTLSPDKRGTIWKNRDYRIDVGSRVRNKPNLRIWNLQVNGKADSVESNLVKGNAHQKLFWNVFDMNYPPDLEDLLQSILEHFS</sequence>
<dbReference type="EMBL" id="JAGMUU010000014">
    <property type="protein sequence ID" value="KAH7139909.1"/>
    <property type="molecule type" value="Genomic_DNA"/>
</dbReference>
<proteinExistence type="predicted"/>
<feature type="compositionally biased region" description="Polar residues" evidence="1">
    <location>
        <begin position="70"/>
        <end position="82"/>
    </location>
</feature>
<feature type="region of interest" description="Disordered" evidence="1">
    <location>
        <begin position="70"/>
        <end position="99"/>
    </location>
</feature>
<dbReference type="Proteomes" id="UP000717696">
    <property type="component" value="Unassembled WGS sequence"/>
</dbReference>
<accession>A0A9P9J3G5</accession>
<gene>
    <name evidence="2" type="ORF">B0J13DRAFT_558642</name>
</gene>
<organism evidence="2 3">
    <name type="scientific">Dactylonectria estremocensis</name>
    <dbReference type="NCBI Taxonomy" id="1079267"/>
    <lineage>
        <taxon>Eukaryota</taxon>
        <taxon>Fungi</taxon>
        <taxon>Dikarya</taxon>
        <taxon>Ascomycota</taxon>
        <taxon>Pezizomycotina</taxon>
        <taxon>Sordariomycetes</taxon>
        <taxon>Hypocreomycetidae</taxon>
        <taxon>Hypocreales</taxon>
        <taxon>Nectriaceae</taxon>
        <taxon>Dactylonectria</taxon>
    </lineage>
</organism>
<feature type="compositionally biased region" description="Gly residues" evidence="1">
    <location>
        <begin position="12"/>
        <end position="21"/>
    </location>
</feature>
<comment type="caution">
    <text evidence="2">The sequence shown here is derived from an EMBL/GenBank/DDBJ whole genome shotgun (WGS) entry which is preliminary data.</text>
</comment>